<reference evidence="2" key="2">
    <citation type="submission" date="2022-01" db="EMBL/GenBank/DDBJ databases">
        <authorList>
            <person name="Yamashiro T."/>
            <person name="Shiraishi A."/>
            <person name="Satake H."/>
            <person name="Nakayama K."/>
        </authorList>
    </citation>
    <scope>NUCLEOTIDE SEQUENCE</scope>
</reference>
<evidence type="ECO:0000313" key="3">
    <source>
        <dbReference type="Proteomes" id="UP001151760"/>
    </source>
</evidence>
<gene>
    <name evidence="2" type="ORF">Tco_0952266</name>
</gene>
<comment type="caution">
    <text evidence="2">The sequence shown here is derived from an EMBL/GenBank/DDBJ whole genome shotgun (WGS) entry which is preliminary data.</text>
</comment>
<evidence type="ECO:0000313" key="2">
    <source>
        <dbReference type="EMBL" id="GJT43551.1"/>
    </source>
</evidence>
<dbReference type="Proteomes" id="UP001151760">
    <property type="component" value="Unassembled WGS sequence"/>
</dbReference>
<keyword evidence="3" id="KW-1185">Reference proteome</keyword>
<organism evidence="2 3">
    <name type="scientific">Tanacetum coccineum</name>
    <dbReference type="NCBI Taxonomy" id="301880"/>
    <lineage>
        <taxon>Eukaryota</taxon>
        <taxon>Viridiplantae</taxon>
        <taxon>Streptophyta</taxon>
        <taxon>Embryophyta</taxon>
        <taxon>Tracheophyta</taxon>
        <taxon>Spermatophyta</taxon>
        <taxon>Magnoliopsida</taxon>
        <taxon>eudicotyledons</taxon>
        <taxon>Gunneridae</taxon>
        <taxon>Pentapetalae</taxon>
        <taxon>asterids</taxon>
        <taxon>campanulids</taxon>
        <taxon>Asterales</taxon>
        <taxon>Asteraceae</taxon>
        <taxon>Asteroideae</taxon>
        <taxon>Anthemideae</taxon>
        <taxon>Anthemidinae</taxon>
        <taxon>Tanacetum</taxon>
    </lineage>
</organism>
<feature type="region of interest" description="Disordered" evidence="1">
    <location>
        <begin position="146"/>
        <end position="186"/>
    </location>
</feature>
<reference evidence="2" key="1">
    <citation type="journal article" date="2022" name="Int. J. Mol. Sci.">
        <title>Draft Genome of Tanacetum Coccineum: Genomic Comparison of Closely Related Tanacetum-Family Plants.</title>
        <authorList>
            <person name="Yamashiro T."/>
            <person name="Shiraishi A."/>
            <person name="Nakayama K."/>
            <person name="Satake H."/>
        </authorList>
    </citation>
    <scope>NUCLEOTIDE SEQUENCE</scope>
</reference>
<evidence type="ECO:0000256" key="1">
    <source>
        <dbReference type="SAM" id="MobiDB-lite"/>
    </source>
</evidence>
<protein>
    <submittedName>
        <fullName evidence="2">Uncharacterized protein</fullName>
    </submittedName>
</protein>
<proteinExistence type="predicted"/>
<accession>A0ABQ5DWH7</accession>
<name>A0ABQ5DWH7_9ASTR</name>
<sequence>MALGQVHKDRWCIILSNTLQTTSVSNTISKSFSIPDDEFLDDTLSVARKFLNEGTTKGTSANTKFANQSTSGTKLYFVTPLPKTKVLPKVVEMNDLSNPVTSNLAPTLNDSQVLKNDKVIAPGMFRINLVKSFREYKFMPINQARAKRVDKTAKTRRPKPRSNTKNDMVPSVSKSHCIKTNEVEVE</sequence>
<dbReference type="EMBL" id="BQNB010015739">
    <property type="protein sequence ID" value="GJT43551.1"/>
    <property type="molecule type" value="Genomic_DNA"/>
</dbReference>